<dbReference type="AlphaFoldDB" id="A0A4Z1GVT2"/>
<comment type="caution">
    <text evidence="1">The sequence shown here is derived from an EMBL/GenBank/DDBJ whole genome shotgun (WGS) entry which is preliminary data.</text>
</comment>
<proteinExistence type="predicted"/>
<dbReference type="EMBL" id="PQXK01000059">
    <property type="protein sequence ID" value="TGO39161.1"/>
    <property type="molecule type" value="Genomic_DNA"/>
</dbReference>
<evidence type="ECO:0000313" key="2">
    <source>
        <dbReference type="Proteomes" id="UP000297814"/>
    </source>
</evidence>
<evidence type="ECO:0000313" key="1">
    <source>
        <dbReference type="EMBL" id="TGO39161.1"/>
    </source>
</evidence>
<keyword evidence="2" id="KW-1185">Reference proteome</keyword>
<dbReference type="Proteomes" id="UP000297814">
    <property type="component" value="Unassembled WGS sequence"/>
</dbReference>
<accession>A0A4Z1GVT2</accession>
<sequence length="63" mass="7165">MSNPSLVVVFDSEESWLVSLLIDYPRIRSIKSLESLISDMEADELGIVEVAYGRESSEQVFER</sequence>
<gene>
    <name evidence="1" type="ORF">BHYA_0059g00250</name>
</gene>
<name>A0A4Z1GVT2_9HELO</name>
<protein>
    <submittedName>
        <fullName evidence="1">Uncharacterized protein</fullName>
    </submittedName>
</protein>
<organism evidence="1 2">
    <name type="scientific">Botrytis hyacinthi</name>
    <dbReference type="NCBI Taxonomy" id="278943"/>
    <lineage>
        <taxon>Eukaryota</taxon>
        <taxon>Fungi</taxon>
        <taxon>Dikarya</taxon>
        <taxon>Ascomycota</taxon>
        <taxon>Pezizomycotina</taxon>
        <taxon>Leotiomycetes</taxon>
        <taxon>Helotiales</taxon>
        <taxon>Sclerotiniaceae</taxon>
        <taxon>Botrytis</taxon>
    </lineage>
</organism>
<reference evidence="1 2" key="1">
    <citation type="submission" date="2017-12" db="EMBL/GenBank/DDBJ databases">
        <title>Comparative genomics of Botrytis spp.</title>
        <authorList>
            <person name="Valero-Jimenez C.A."/>
            <person name="Tapia P."/>
            <person name="Veloso J."/>
            <person name="Silva-Moreno E."/>
            <person name="Staats M."/>
            <person name="Valdes J.H."/>
            <person name="Van Kan J.A.L."/>
        </authorList>
    </citation>
    <scope>NUCLEOTIDE SEQUENCE [LARGE SCALE GENOMIC DNA]</scope>
    <source>
        <strain evidence="1 2">Bh0001</strain>
    </source>
</reference>